<keyword evidence="6" id="KW-1185">Reference proteome</keyword>
<dbReference type="InterPro" id="IPR009003">
    <property type="entry name" value="Peptidase_S1_PA"/>
</dbReference>
<keyword evidence="1" id="KW-1015">Disulfide bond</keyword>
<dbReference type="EMBL" id="JAPTSV010000015">
    <property type="protein sequence ID" value="KAJ1520289.1"/>
    <property type="molecule type" value="Genomic_DNA"/>
</dbReference>
<proteinExistence type="inferred from homology"/>
<protein>
    <recommendedName>
        <fullName evidence="4">Peptidase S1 domain-containing protein</fullName>
    </recommendedName>
</protein>
<dbReference type="InterPro" id="IPR043504">
    <property type="entry name" value="Peptidase_S1_PA_chymotrypsin"/>
</dbReference>
<accession>A0AAV7X8L4</accession>
<feature type="region of interest" description="Disordered" evidence="3">
    <location>
        <begin position="183"/>
        <end position="318"/>
    </location>
</feature>
<dbReference type="SUPFAM" id="SSF50494">
    <property type="entry name" value="Trypsin-like serine proteases"/>
    <property type="match status" value="1"/>
</dbReference>
<dbReference type="SMART" id="SM00020">
    <property type="entry name" value="Tryp_SPc"/>
    <property type="match status" value="1"/>
</dbReference>
<evidence type="ECO:0000313" key="5">
    <source>
        <dbReference type="EMBL" id="KAJ1520289.1"/>
    </source>
</evidence>
<dbReference type="Gene3D" id="2.40.10.10">
    <property type="entry name" value="Trypsin-like serine proteases"/>
    <property type="match status" value="2"/>
</dbReference>
<evidence type="ECO:0000259" key="4">
    <source>
        <dbReference type="PROSITE" id="PS50240"/>
    </source>
</evidence>
<dbReference type="Proteomes" id="UP001075354">
    <property type="component" value="Chromosome 15"/>
</dbReference>
<dbReference type="PANTHER" id="PTHR24256">
    <property type="entry name" value="TRYPTASE-RELATED"/>
    <property type="match status" value="1"/>
</dbReference>
<evidence type="ECO:0000256" key="1">
    <source>
        <dbReference type="ARBA" id="ARBA00023157"/>
    </source>
</evidence>
<comment type="similarity">
    <text evidence="2">Belongs to the peptidase S1 family. CLIP subfamily.</text>
</comment>
<dbReference type="InterPro" id="IPR051487">
    <property type="entry name" value="Ser/Thr_Proteases_Immune/Dev"/>
</dbReference>
<organism evidence="5 6">
    <name type="scientific">Megalurothrips usitatus</name>
    <name type="common">bean blossom thrips</name>
    <dbReference type="NCBI Taxonomy" id="439358"/>
    <lineage>
        <taxon>Eukaryota</taxon>
        <taxon>Metazoa</taxon>
        <taxon>Ecdysozoa</taxon>
        <taxon>Arthropoda</taxon>
        <taxon>Hexapoda</taxon>
        <taxon>Insecta</taxon>
        <taxon>Pterygota</taxon>
        <taxon>Neoptera</taxon>
        <taxon>Paraneoptera</taxon>
        <taxon>Thysanoptera</taxon>
        <taxon>Terebrantia</taxon>
        <taxon>Thripoidea</taxon>
        <taxon>Thripidae</taxon>
        <taxon>Megalurothrips</taxon>
    </lineage>
</organism>
<dbReference type="PRINTS" id="PR00722">
    <property type="entry name" value="CHYMOTRYPSIN"/>
</dbReference>
<sequence>MIAVAERIVHERYRPSAKYDDIALLRLQSPARMTGHVRPACLHTEPALRADTDNTNSPIVTGWGFTKEEGVGSDHLLKVAVNVVENDACRAYYESATDDRMRDGIRADSQVCAGGAGRDSCSGDSGGPLQYGPSPSGPYCMYRVAGVVSFGPGLCGMGFPGVYTRVYHYLPWIENIVWPERRPAPAEATPPTAPLVSSQPSGLGWERPAGVHGDRRQPVEDVDSNGAADVTTQGRPRPPHKPEPAGDQGARPQPVMDVDSNDTSEMATQRRPRPPHKPQNAGVQSGRRQPVVDVDRSGTADMAGRGTPRPEHRVTTKWRQSELKLKYKLAGDSSSPVERGWSSGAAQHELSFWSIFAASLCTLYLIA</sequence>
<dbReference type="PROSITE" id="PS00135">
    <property type="entry name" value="TRYPSIN_SER"/>
    <property type="match status" value="1"/>
</dbReference>
<name>A0AAV7X8L4_9NEOP</name>
<dbReference type="PROSITE" id="PS50240">
    <property type="entry name" value="TRYPSIN_DOM"/>
    <property type="match status" value="1"/>
</dbReference>
<reference evidence="5" key="1">
    <citation type="submission" date="2022-12" db="EMBL/GenBank/DDBJ databases">
        <title>Chromosome-level genome assembly of the bean flower thrips Megalurothrips usitatus.</title>
        <authorList>
            <person name="Ma L."/>
            <person name="Liu Q."/>
            <person name="Li H."/>
            <person name="Cai W."/>
        </authorList>
    </citation>
    <scope>NUCLEOTIDE SEQUENCE</scope>
    <source>
        <strain evidence="5">Cailab_2022a</strain>
    </source>
</reference>
<evidence type="ECO:0000313" key="6">
    <source>
        <dbReference type="Proteomes" id="UP001075354"/>
    </source>
</evidence>
<dbReference type="GO" id="GO:0006508">
    <property type="term" value="P:proteolysis"/>
    <property type="evidence" value="ECO:0007669"/>
    <property type="project" value="InterPro"/>
</dbReference>
<gene>
    <name evidence="5" type="ORF">ONE63_004490</name>
</gene>
<feature type="domain" description="Peptidase S1" evidence="4">
    <location>
        <begin position="1"/>
        <end position="178"/>
    </location>
</feature>
<dbReference type="InterPro" id="IPR001254">
    <property type="entry name" value="Trypsin_dom"/>
</dbReference>
<dbReference type="InterPro" id="IPR001314">
    <property type="entry name" value="Peptidase_S1A"/>
</dbReference>
<dbReference type="AlphaFoldDB" id="A0AAV7X8L4"/>
<evidence type="ECO:0000256" key="3">
    <source>
        <dbReference type="SAM" id="MobiDB-lite"/>
    </source>
</evidence>
<feature type="compositionally biased region" description="Basic and acidic residues" evidence="3">
    <location>
        <begin position="308"/>
        <end position="318"/>
    </location>
</feature>
<dbReference type="Pfam" id="PF00089">
    <property type="entry name" value="Trypsin"/>
    <property type="match status" value="1"/>
</dbReference>
<dbReference type="InterPro" id="IPR033116">
    <property type="entry name" value="TRYPSIN_SER"/>
</dbReference>
<dbReference type="CDD" id="cd00190">
    <property type="entry name" value="Tryp_SPc"/>
    <property type="match status" value="1"/>
</dbReference>
<dbReference type="GO" id="GO:0004252">
    <property type="term" value="F:serine-type endopeptidase activity"/>
    <property type="evidence" value="ECO:0007669"/>
    <property type="project" value="InterPro"/>
</dbReference>
<evidence type="ECO:0000256" key="2">
    <source>
        <dbReference type="ARBA" id="ARBA00024195"/>
    </source>
</evidence>
<comment type="caution">
    <text evidence="5">The sequence shown here is derived from an EMBL/GenBank/DDBJ whole genome shotgun (WGS) entry which is preliminary data.</text>
</comment>